<dbReference type="RefSeq" id="WP_136501890.1">
    <property type="nucleotide sequence ID" value="NZ_SSUX01000008.1"/>
</dbReference>
<sequence>MMTLATNTTPSCNWHTFNALVAVGFNSKVAVVDLSCSSDSVASDLVMDDILEPTWAQSASIDLEVPGIYQVIGEVDLYADGEPEYRNVTQTPVSYTLPSEQ</sequence>
<name>A0A4S5CGU1_AERVE</name>
<protein>
    <submittedName>
        <fullName evidence="1">Uncharacterized protein</fullName>
    </submittedName>
</protein>
<evidence type="ECO:0000313" key="2">
    <source>
        <dbReference type="Proteomes" id="UP000309618"/>
    </source>
</evidence>
<reference evidence="1 2" key="1">
    <citation type="submission" date="2019-04" db="EMBL/GenBank/DDBJ databases">
        <title>Comparative genomics of Aeromonas veronii strains pathogenic to fish.</title>
        <authorList>
            <person name="Cascarano M.C."/>
            <person name="Smyrli M."/>
            <person name="Katharios P."/>
        </authorList>
    </citation>
    <scope>NUCLEOTIDE SEQUENCE [LARGE SCALE GENOMIC DNA]</scope>
    <source>
        <strain evidence="1 2">XU1</strain>
    </source>
</reference>
<accession>A0A4S5CGU1</accession>
<gene>
    <name evidence="1" type="ORF">E8Q35_12865</name>
</gene>
<comment type="caution">
    <text evidence="1">The sequence shown here is derived from an EMBL/GenBank/DDBJ whole genome shotgun (WGS) entry which is preliminary data.</text>
</comment>
<proteinExistence type="predicted"/>
<organism evidence="1 2">
    <name type="scientific">Aeromonas veronii</name>
    <dbReference type="NCBI Taxonomy" id="654"/>
    <lineage>
        <taxon>Bacteria</taxon>
        <taxon>Pseudomonadati</taxon>
        <taxon>Pseudomonadota</taxon>
        <taxon>Gammaproteobacteria</taxon>
        <taxon>Aeromonadales</taxon>
        <taxon>Aeromonadaceae</taxon>
        <taxon>Aeromonas</taxon>
    </lineage>
</organism>
<dbReference type="EMBL" id="SSUX01000008">
    <property type="protein sequence ID" value="THJ45067.1"/>
    <property type="molecule type" value="Genomic_DNA"/>
</dbReference>
<dbReference type="Proteomes" id="UP000309618">
    <property type="component" value="Unassembled WGS sequence"/>
</dbReference>
<evidence type="ECO:0000313" key="1">
    <source>
        <dbReference type="EMBL" id="THJ45067.1"/>
    </source>
</evidence>
<dbReference type="AlphaFoldDB" id="A0A4S5CGU1"/>